<name>A0A3M8T2N0_9GAMM</name>
<evidence type="ECO:0000313" key="1">
    <source>
        <dbReference type="EMBL" id="RNF85012.1"/>
    </source>
</evidence>
<comment type="caution">
    <text evidence="1">The sequence shown here is derived from an EMBL/GenBank/DDBJ whole genome shotgun (WGS) entry which is preliminary data.</text>
</comment>
<organism evidence="1 2">
    <name type="scientific">Montanilutibacter psychrotolerans</name>
    <dbReference type="NCBI Taxonomy" id="1327343"/>
    <lineage>
        <taxon>Bacteria</taxon>
        <taxon>Pseudomonadati</taxon>
        <taxon>Pseudomonadota</taxon>
        <taxon>Gammaproteobacteria</taxon>
        <taxon>Lysobacterales</taxon>
        <taxon>Lysobacteraceae</taxon>
        <taxon>Montanilutibacter</taxon>
    </lineage>
</organism>
<accession>A0A3M8T2N0</accession>
<sequence length="128" mass="14226">MDITPPAPNRKIHVWIGTSEQRDDDAWHSYFDLEGRGCACGFCRDTGVEWFDFDFFSSHYAGDIVDVQQVIGVVPYSDQFDVEINAACEAHGIAQANACFTMVDFDGTTRVGQRYNDLVLVGVFGFAA</sequence>
<dbReference type="OrthoDB" id="5186491at2"/>
<gene>
    <name evidence="1" type="ORF">EER27_04270</name>
</gene>
<dbReference type="RefSeq" id="WP_123086799.1">
    <property type="nucleotide sequence ID" value="NZ_RIBS01000002.1"/>
</dbReference>
<proteinExistence type="predicted"/>
<dbReference type="Proteomes" id="UP000267049">
    <property type="component" value="Unassembled WGS sequence"/>
</dbReference>
<dbReference type="AlphaFoldDB" id="A0A3M8T2N0"/>
<evidence type="ECO:0008006" key="3">
    <source>
        <dbReference type="Google" id="ProtNLM"/>
    </source>
</evidence>
<reference evidence="1 2" key="1">
    <citation type="submission" date="2018-11" db="EMBL/GenBank/DDBJ databases">
        <title>Lysobacter cryohumiis sp. nov., isolated from soil in the Tianshan Mountains, Xinjiang, China.</title>
        <authorList>
            <person name="Luo Y."/>
            <person name="Sheng H."/>
        </authorList>
    </citation>
    <scope>NUCLEOTIDE SEQUENCE [LARGE SCALE GENOMIC DNA]</scope>
    <source>
        <strain evidence="1 2">ZS60</strain>
    </source>
</reference>
<protein>
    <recommendedName>
        <fullName evidence="3">Immunity protein 22</fullName>
    </recommendedName>
</protein>
<dbReference type="InterPro" id="IPR025560">
    <property type="entry name" value="Imm22"/>
</dbReference>
<dbReference type="Pfam" id="PF14112">
    <property type="entry name" value="DUF4284"/>
    <property type="match status" value="1"/>
</dbReference>
<keyword evidence="2" id="KW-1185">Reference proteome</keyword>
<dbReference type="EMBL" id="RIBS01000002">
    <property type="protein sequence ID" value="RNF85012.1"/>
    <property type="molecule type" value="Genomic_DNA"/>
</dbReference>
<evidence type="ECO:0000313" key="2">
    <source>
        <dbReference type="Proteomes" id="UP000267049"/>
    </source>
</evidence>